<dbReference type="InterPro" id="IPR010971">
    <property type="entry name" value="UbiH/COQ6"/>
</dbReference>
<dbReference type="PANTHER" id="PTHR43876">
    <property type="entry name" value="UBIQUINONE BIOSYNTHESIS MONOOXYGENASE COQ6, MITOCHONDRIAL"/>
    <property type="match status" value="1"/>
</dbReference>
<evidence type="ECO:0000256" key="7">
    <source>
        <dbReference type="ARBA" id="ARBA00023033"/>
    </source>
</evidence>
<dbReference type="GO" id="GO:0004497">
    <property type="term" value="F:monooxygenase activity"/>
    <property type="evidence" value="ECO:0007669"/>
    <property type="project" value="UniProtKB-KW"/>
</dbReference>
<reference evidence="9 10" key="1">
    <citation type="journal article" date="2015" name="Int. J. Syst. Evol. Microbiol.">
        <title>Roseomonas oryzae sp. nov., isolated from paddy rhizosphere soil.</title>
        <authorList>
            <person name="Ramaprasad E.V."/>
            <person name="Sasikala Ch."/>
            <person name="Ramana Ch.V."/>
        </authorList>
    </citation>
    <scope>NUCLEOTIDE SEQUENCE [LARGE SCALE GENOMIC DNA]</scope>
    <source>
        <strain evidence="9 10">KCTC 42542</strain>
    </source>
</reference>
<evidence type="ECO:0000256" key="5">
    <source>
        <dbReference type="ARBA" id="ARBA00022827"/>
    </source>
</evidence>
<keyword evidence="6" id="KW-0560">Oxidoreductase</keyword>
<dbReference type="PANTHER" id="PTHR43876:SF25">
    <property type="entry name" value="MONOOXYGENASE NMA2164"/>
    <property type="match status" value="1"/>
</dbReference>
<dbReference type="InterPro" id="IPR002938">
    <property type="entry name" value="FAD-bd"/>
</dbReference>
<dbReference type="AlphaFoldDB" id="A0A5B2TK34"/>
<comment type="cofactor">
    <cofactor evidence="1">
        <name>FAD</name>
        <dbReference type="ChEBI" id="CHEBI:57692"/>
    </cofactor>
</comment>
<dbReference type="OrthoDB" id="9796623at2"/>
<dbReference type="GO" id="GO:0016705">
    <property type="term" value="F:oxidoreductase activity, acting on paired donors, with incorporation or reduction of molecular oxygen"/>
    <property type="evidence" value="ECO:0007669"/>
    <property type="project" value="InterPro"/>
</dbReference>
<feature type="domain" description="FAD-binding" evidence="8">
    <location>
        <begin position="11"/>
        <end position="343"/>
    </location>
</feature>
<dbReference type="RefSeq" id="WP_149810450.1">
    <property type="nucleotide sequence ID" value="NZ_VUKA01000001.1"/>
</dbReference>
<evidence type="ECO:0000259" key="8">
    <source>
        <dbReference type="Pfam" id="PF01494"/>
    </source>
</evidence>
<evidence type="ECO:0000313" key="9">
    <source>
        <dbReference type="EMBL" id="KAA2214514.1"/>
    </source>
</evidence>
<keyword evidence="5" id="KW-0274">FAD</keyword>
<evidence type="ECO:0000256" key="1">
    <source>
        <dbReference type="ARBA" id="ARBA00001974"/>
    </source>
</evidence>
<dbReference type="Gene3D" id="3.50.50.60">
    <property type="entry name" value="FAD/NAD(P)-binding domain"/>
    <property type="match status" value="2"/>
</dbReference>
<comment type="similarity">
    <text evidence="3">Belongs to the UbiH/COQ6 family.</text>
</comment>
<accession>A0A5B2TK34</accession>
<dbReference type="SUPFAM" id="SSF51905">
    <property type="entry name" value="FAD/NAD(P)-binding domain"/>
    <property type="match status" value="1"/>
</dbReference>
<dbReference type="GO" id="GO:0006744">
    <property type="term" value="P:ubiquinone biosynthetic process"/>
    <property type="evidence" value="ECO:0007669"/>
    <property type="project" value="UniProtKB-UniPathway"/>
</dbReference>
<evidence type="ECO:0000313" key="10">
    <source>
        <dbReference type="Proteomes" id="UP000322110"/>
    </source>
</evidence>
<dbReference type="InterPro" id="IPR051205">
    <property type="entry name" value="UbiH/COQ6_monooxygenase"/>
</dbReference>
<keyword evidence="4" id="KW-0285">Flavoprotein</keyword>
<dbReference type="NCBIfam" id="TIGR01988">
    <property type="entry name" value="Ubi-OHases"/>
    <property type="match status" value="1"/>
</dbReference>
<dbReference type="PRINTS" id="PR00420">
    <property type="entry name" value="RNGMNOXGNASE"/>
</dbReference>
<comment type="pathway">
    <text evidence="2">Cofactor biosynthesis; ubiquinone biosynthesis.</text>
</comment>
<comment type="caution">
    <text evidence="9">The sequence shown here is derived from an EMBL/GenBank/DDBJ whole genome shotgun (WGS) entry which is preliminary data.</text>
</comment>
<organism evidence="9 10">
    <name type="scientific">Teichococcus oryzae</name>
    <dbReference type="NCBI Taxonomy" id="1608942"/>
    <lineage>
        <taxon>Bacteria</taxon>
        <taxon>Pseudomonadati</taxon>
        <taxon>Pseudomonadota</taxon>
        <taxon>Alphaproteobacteria</taxon>
        <taxon>Acetobacterales</taxon>
        <taxon>Roseomonadaceae</taxon>
        <taxon>Roseomonas</taxon>
    </lineage>
</organism>
<keyword evidence="7" id="KW-0503">Monooxygenase</keyword>
<protein>
    <submittedName>
        <fullName evidence="9">5-demethoxyubiquinol-8 5-hydroxylase UbiM</fullName>
    </submittedName>
</protein>
<dbReference type="NCBIfam" id="NF006593">
    <property type="entry name" value="PRK09126.1"/>
    <property type="match status" value="1"/>
</dbReference>
<dbReference type="UniPathway" id="UPA00232"/>
<dbReference type="InterPro" id="IPR036188">
    <property type="entry name" value="FAD/NAD-bd_sf"/>
</dbReference>
<dbReference type="GO" id="GO:0071949">
    <property type="term" value="F:FAD binding"/>
    <property type="evidence" value="ECO:0007669"/>
    <property type="project" value="InterPro"/>
</dbReference>
<sequence length="399" mass="42806">MQGVSQDQVARCDVAVIGGGPAGLAFAASLGNTGLAVQVLERQPEAALAEPAFDGREIALTHASQALLRELGAWDRIPAESISPLVEARVLNGTSGYALRFDTAERTEPELGKLVSNHAIRRSLYEVVRATKSVTLRAGTAVSGIRTDVEGVEITLADGQELRAGLVVAADSRFSAAREMLGVRAERHDFGKRMMVCRLRHAAPHHGIATEWFDYGQTIAMLPLNNNCSSAVLTLEPDEAAALERMPEAGFGPEVARRYRQRLGAMELVSTRHTYPLVTTYARSFATTRAALLGDAAVGMHPVTAHGFNLGLRGGATLAREIRAALAAGRDFAGPDVLRRYATAHRLATRPLYLATNATAMIYGQASRPARLLREAALRLGNHLAPVRRRIVAGLMEAP</sequence>
<evidence type="ECO:0000256" key="3">
    <source>
        <dbReference type="ARBA" id="ARBA00005349"/>
    </source>
</evidence>
<dbReference type="Proteomes" id="UP000322110">
    <property type="component" value="Unassembled WGS sequence"/>
</dbReference>
<evidence type="ECO:0000256" key="2">
    <source>
        <dbReference type="ARBA" id="ARBA00004749"/>
    </source>
</evidence>
<name>A0A5B2TK34_9PROT</name>
<dbReference type="EMBL" id="VUKA01000001">
    <property type="protein sequence ID" value="KAA2214514.1"/>
    <property type="molecule type" value="Genomic_DNA"/>
</dbReference>
<keyword evidence="10" id="KW-1185">Reference proteome</keyword>
<evidence type="ECO:0000256" key="4">
    <source>
        <dbReference type="ARBA" id="ARBA00022630"/>
    </source>
</evidence>
<evidence type="ECO:0000256" key="6">
    <source>
        <dbReference type="ARBA" id="ARBA00023002"/>
    </source>
</evidence>
<proteinExistence type="inferred from homology"/>
<dbReference type="Pfam" id="PF01494">
    <property type="entry name" value="FAD_binding_3"/>
    <property type="match status" value="1"/>
</dbReference>
<gene>
    <name evidence="9" type="primary">ubiM</name>
    <name evidence="9" type="ORF">F0Q34_02005</name>
</gene>